<dbReference type="EMBL" id="CM042009">
    <property type="protein sequence ID" value="KAI3790482.1"/>
    <property type="molecule type" value="Genomic_DNA"/>
</dbReference>
<organism evidence="1 2">
    <name type="scientific">Cichorium intybus</name>
    <name type="common">Chicory</name>
    <dbReference type="NCBI Taxonomy" id="13427"/>
    <lineage>
        <taxon>Eukaryota</taxon>
        <taxon>Viridiplantae</taxon>
        <taxon>Streptophyta</taxon>
        <taxon>Embryophyta</taxon>
        <taxon>Tracheophyta</taxon>
        <taxon>Spermatophyta</taxon>
        <taxon>Magnoliopsida</taxon>
        <taxon>eudicotyledons</taxon>
        <taxon>Gunneridae</taxon>
        <taxon>Pentapetalae</taxon>
        <taxon>asterids</taxon>
        <taxon>campanulids</taxon>
        <taxon>Asterales</taxon>
        <taxon>Asteraceae</taxon>
        <taxon>Cichorioideae</taxon>
        <taxon>Cichorieae</taxon>
        <taxon>Cichoriinae</taxon>
        <taxon>Cichorium</taxon>
    </lineage>
</organism>
<protein>
    <submittedName>
        <fullName evidence="1">Uncharacterized protein</fullName>
    </submittedName>
</protein>
<dbReference type="Proteomes" id="UP001055811">
    <property type="component" value="Linkage Group LG01"/>
</dbReference>
<evidence type="ECO:0000313" key="2">
    <source>
        <dbReference type="Proteomes" id="UP001055811"/>
    </source>
</evidence>
<accession>A0ACB9H681</accession>
<comment type="caution">
    <text evidence="1">The sequence shown here is derived from an EMBL/GenBank/DDBJ whole genome shotgun (WGS) entry which is preliminary data.</text>
</comment>
<proteinExistence type="predicted"/>
<reference evidence="1 2" key="2">
    <citation type="journal article" date="2022" name="Mol. Ecol. Resour.">
        <title>The genomes of chicory, endive, great burdock and yacon provide insights into Asteraceae paleo-polyploidization history and plant inulin production.</title>
        <authorList>
            <person name="Fan W."/>
            <person name="Wang S."/>
            <person name="Wang H."/>
            <person name="Wang A."/>
            <person name="Jiang F."/>
            <person name="Liu H."/>
            <person name="Zhao H."/>
            <person name="Xu D."/>
            <person name="Zhang Y."/>
        </authorList>
    </citation>
    <scope>NUCLEOTIDE SEQUENCE [LARGE SCALE GENOMIC DNA]</scope>
    <source>
        <strain evidence="2">cv. Punajuju</strain>
        <tissue evidence="1">Leaves</tissue>
    </source>
</reference>
<name>A0ACB9H681_CICIN</name>
<gene>
    <name evidence="1" type="ORF">L2E82_03550</name>
</gene>
<evidence type="ECO:0000313" key="1">
    <source>
        <dbReference type="EMBL" id="KAI3790482.1"/>
    </source>
</evidence>
<sequence length="71" mass="7848">MKQVLNGILCKVRDGSGDSDDGIRGNESLDATLEEELAGGMNYTQDVEFLNVLCDNDKLAKDFAETLRHEE</sequence>
<keyword evidence="2" id="KW-1185">Reference proteome</keyword>
<reference evidence="2" key="1">
    <citation type="journal article" date="2022" name="Mol. Ecol. Resour.">
        <title>The genomes of chicory, endive, great burdock and yacon provide insights into Asteraceae palaeo-polyploidization history and plant inulin production.</title>
        <authorList>
            <person name="Fan W."/>
            <person name="Wang S."/>
            <person name="Wang H."/>
            <person name="Wang A."/>
            <person name="Jiang F."/>
            <person name="Liu H."/>
            <person name="Zhao H."/>
            <person name="Xu D."/>
            <person name="Zhang Y."/>
        </authorList>
    </citation>
    <scope>NUCLEOTIDE SEQUENCE [LARGE SCALE GENOMIC DNA]</scope>
    <source>
        <strain evidence="2">cv. Punajuju</strain>
    </source>
</reference>